<proteinExistence type="predicted"/>
<dbReference type="AlphaFoldDB" id="A0A3D8VEQ5"/>
<dbReference type="Proteomes" id="UP000256829">
    <property type="component" value="Unassembled WGS sequence"/>
</dbReference>
<gene>
    <name evidence="1" type="ORF">DX912_08185</name>
</gene>
<sequence length="135" mass="14645">MPPLPHVDFNWVAAIAAAVSSFVLGGLWYGPLFKRAWCREAGIDPDTAPRHPARIFATAFVCSLLAAVMFANFLPPTATAADGFGAGFVVGLFFVAMSFGINYAFAQRSLKLWMIDAGYHIAQFCLYGLILGAWH</sequence>
<dbReference type="Pfam" id="PF08570">
    <property type="entry name" value="DUF1761"/>
    <property type="match status" value="1"/>
</dbReference>
<evidence type="ECO:0000313" key="2">
    <source>
        <dbReference type="Proteomes" id="UP000256829"/>
    </source>
</evidence>
<evidence type="ECO:0000313" key="1">
    <source>
        <dbReference type="EMBL" id="RDY67873.1"/>
    </source>
</evidence>
<organism evidence="1 2">
    <name type="scientific">Lysobacter soli</name>
    <dbReference type="NCBI Taxonomy" id="453783"/>
    <lineage>
        <taxon>Bacteria</taxon>
        <taxon>Pseudomonadati</taxon>
        <taxon>Pseudomonadota</taxon>
        <taxon>Gammaproteobacteria</taxon>
        <taxon>Lysobacterales</taxon>
        <taxon>Lysobacteraceae</taxon>
        <taxon>Lysobacter</taxon>
    </lineage>
</organism>
<dbReference type="OrthoDB" id="333057at2"/>
<name>A0A3D8VEQ5_9GAMM</name>
<protein>
    <submittedName>
        <fullName evidence="1">DUF1761 domain-containing protein</fullName>
    </submittedName>
</protein>
<comment type="caution">
    <text evidence="1">The sequence shown here is derived from an EMBL/GenBank/DDBJ whole genome shotgun (WGS) entry which is preliminary data.</text>
</comment>
<reference evidence="1 2" key="1">
    <citation type="submission" date="2018-08" db="EMBL/GenBank/DDBJ databases">
        <title>Lysobacter soli KCTC 22011, whole genome shotgun sequence.</title>
        <authorList>
            <person name="Zhang X."/>
            <person name="Feng G."/>
            <person name="Zhu H."/>
        </authorList>
    </citation>
    <scope>NUCLEOTIDE SEQUENCE [LARGE SCALE GENOMIC DNA]</scope>
    <source>
        <strain evidence="1 2">KCTC 22011</strain>
    </source>
</reference>
<dbReference type="RefSeq" id="WP_115841996.1">
    <property type="nucleotide sequence ID" value="NZ_CP046603.1"/>
</dbReference>
<dbReference type="InterPro" id="IPR013879">
    <property type="entry name" value="DUF1761"/>
</dbReference>
<accession>A0A3D8VEQ5</accession>
<keyword evidence="2" id="KW-1185">Reference proteome</keyword>
<dbReference type="EMBL" id="QTJR01000004">
    <property type="protein sequence ID" value="RDY67873.1"/>
    <property type="molecule type" value="Genomic_DNA"/>
</dbReference>